<dbReference type="EMBL" id="WKJJ01000016">
    <property type="protein sequence ID" value="MRV74746.1"/>
    <property type="molecule type" value="Genomic_DNA"/>
</dbReference>
<keyword evidence="2" id="KW-1185">Reference proteome</keyword>
<proteinExistence type="predicted"/>
<name>A0A7X2LUT1_9BURK</name>
<dbReference type="AlphaFoldDB" id="A0A7X2LUT1"/>
<dbReference type="Proteomes" id="UP000446768">
    <property type="component" value="Unassembled WGS sequence"/>
</dbReference>
<reference evidence="1 2" key="1">
    <citation type="submission" date="2019-11" db="EMBL/GenBank/DDBJ databases">
        <title>Novel species isolated from a subtropical stream in China.</title>
        <authorList>
            <person name="Lu H."/>
        </authorList>
    </citation>
    <scope>NUCLEOTIDE SEQUENCE [LARGE SCALE GENOMIC DNA]</scope>
    <source>
        <strain evidence="1 2">FT92W</strain>
    </source>
</reference>
<protein>
    <submittedName>
        <fullName evidence="1">Uncharacterized protein</fullName>
    </submittedName>
</protein>
<comment type="caution">
    <text evidence="1">The sequence shown here is derived from an EMBL/GenBank/DDBJ whole genome shotgun (WGS) entry which is preliminary data.</text>
</comment>
<accession>A0A7X2LUT1</accession>
<evidence type="ECO:0000313" key="2">
    <source>
        <dbReference type="Proteomes" id="UP000446768"/>
    </source>
</evidence>
<organism evidence="1 2">
    <name type="scientific">Pseudoduganella rivuli</name>
    <dbReference type="NCBI Taxonomy" id="2666085"/>
    <lineage>
        <taxon>Bacteria</taxon>
        <taxon>Pseudomonadati</taxon>
        <taxon>Pseudomonadota</taxon>
        <taxon>Betaproteobacteria</taxon>
        <taxon>Burkholderiales</taxon>
        <taxon>Oxalobacteraceae</taxon>
        <taxon>Telluria group</taxon>
        <taxon>Pseudoduganella</taxon>
    </lineage>
</organism>
<dbReference type="RefSeq" id="WP_154378621.1">
    <property type="nucleotide sequence ID" value="NZ_WKJJ01000016.1"/>
</dbReference>
<gene>
    <name evidence="1" type="ORF">GJ700_23825</name>
</gene>
<evidence type="ECO:0000313" key="1">
    <source>
        <dbReference type="EMBL" id="MRV74746.1"/>
    </source>
</evidence>
<sequence length="523" mass="55009">MSANLAALAIEGVARKYALARRKVDGLGGATASGAVGYAAARVARIVLKREPAGDEVLRWTSIFASQPEAARGRAELAIALLALPEASELDAPERLARGYDAVMGRYDTKSTGVSHGMDALLVRQVAEGLSETDMIRLHFVRLHDTERRGRGSMPCAAPIDARRPFFTLRDSHGMPLVFSVGANGHLHLFRRTAFGNWSQTDLSAALPAFDPRASVIECIDMRQGADGAVAIALAVSKRSGDGGCALYAAAGLPDTLDETGWFNAFASMPERRRGLPDGAAVTALALGPVLPGAAPLVLVTAETYDGEGRWYFNAANPVTGISPLPEGCEPQAIGCYRLPGAWSLTKDGSALSFVSFPDPFNWGINVTYQSVPRRPSSFLLAPGSVPNVPDVYVAGDGIVVYRGGHTLPLKVADARGARLVWCGQDATAEHLAYSDGSGGLWLVSRAMGSSWGRAHAVAESLVAASLCIDSETGGVHAVGVTPGGALMWMRIRRSGEVESCEEIAQSAVWEGEEDAAELGTAA</sequence>